<dbReference type="EMBL" id="MDYQ01000117">
    <property type="protein sequence ID" value="PRP81808.1"/>
    <property type="molecule type" value="Genomic_DNA"/>
</dbReference>
<reference evidence="3 4" key="1">
    <citation type="journal article" date="2018" name="Genome Biol. Evol.">
        <title>Multiple Roots of Fruiting Body Formation in Amoebozoa.</title>
        <authorList>
            <person name="Hillmann F."/>
            <person name="Forbes G."/>
            <person name="Novohradska S."/>
            <person name="Ferling I."/>
            <person name="Riege K."/>
            <person name="Groth M."/>
            <person name="Westermann M."/>
            <person name="Marz M."/>
            <person name="Spaller T."/>
            <person name="Winckler T."/>
            <person name="Schaap P."/>
            <person name="Glockner G."/>
        </authorList>
    </citation>
    <scope>NUCLEOTIDE SEQUENCE [LARGE SCALE GENOMIC DNA]</scope>
    <source>
        <strain evidence="3 4">Jena</strain>
    </source>
</reference>
<feature type="compositionally biased region" description="Basic and acidic residues" evidence="1">
    <location>
        <begin position="822"/>
        <end position="831"/>
    </location>
</feature>
<name>A0A2P6NCY8_9EUKA</name>
<dbReference type="PANTHER" id="PTHR15288">
    <property type="entry name" value="DENN DOMAIN-CONTAINING PROTEIN 2"/>
    <property type="match status" value="1"/>
</dbReference>
<keyword evidence="4" id="KW-1185">Reference proteome</keyword>
<dbReference type="PROSITE" id="PS50211">
    <property type="entry name" value="DENN"/>
    <property type="match status" value="1"/>
</dbReference>
<dbReference type="SMART" id="SM00799">
    <property type="entry name" value="DENN"/>
    <property type="match status" value="1"/>
</dbReference>
<feature type="compositionally biased region" description="Basic and acidic residues" evidence="1">
    <location>
        <begin position="599"/>
        <end position="647"/>
    </location>
</feature>
<evidence type="ECO:0000313" key="3">
    <source>
        <dbReference type="EMBL" id="PRP81808.1"/>
    </source>
</evidence>
<dbReference type="FunFam" id="3.40.50.11500:FF:000004">
    <property type="entry name" value="DENN domain-containing protein 2C isoform X1"/>
    <property type="match status" value="1"/>
</dbReference>
<dbReference type="InterPro" id="IPR005112">
    <property type="entry name" value="dDENN_dom"/>
</dbReference>
<feature type="compositionally biased region" description="Low complexity" evidence="1">
    <location>
        <begin position="805"/>
        <end position="820"/>
    </location>
</feature>
<comment type="caution">
    <text evidence="3">The sequence shown here is derived from an EMBL/GenBank/DDBJ whole genome shotgun (WGS) entry which is preliminary data.</text>
</comment>
<evidence type="ECO:0000256" key="1">
    <source>
        <dbReference type="SAM" id="MobiDB-lite"/>
    </source>
</evidence>
<dbReference type="Pfam" id="PF03456">
    <property type="entry name" value="uDENN"/>
    <property type="match status" value="1"/>
</dbReference>
<dbReference type="Gene3D" id="3.30.450.200">
    <property type="match status" value="1"/>
</dbReference>
<dbReference type="PANTHER" id="PTHR15288:SF0">
    <property type="entry name" value="UDENN DOMAIN-CONTAINING PROTEIN"/>
    <property type="match status" value="1"/>
</dbReference>
<dbReference type="InParanoid" id="A0A2P6NCY8"/>
<feature type="compositionally biased region" description="Polar residues" evidence="1">
    <location>
        <begin position="787"/>
        <end position="796"/>
    </location>
</feature>
<dbReference type="STRING" id="1890364.A0A2P6NCY8"/>
<dbReference type="OrthoDB" id="10266080at2759"/>
<feature type="compositionally biased region" description="Basic and acidic residues" evidence="1">
    <location>
        <begin position="666"/>
        <end position="678"/>
    </location>
</feature>
<feature type="compositionally biased region" description="Polar residues" evidence="1">
    <location>
        <begin position="760"/>
        <end position="779"/>
    </location>
</feature>
<dbReference type="InterPro" id="IPR001194">
    <property type="entry name" value="cDENN_dom"/>
</dbReference>
<dbReference type="SMART" id="SM00800">
    <property type="entry name" value="uDENN"/>
    <property type="match status" value="1"/>
</dbReference>
<dbReference type="InterPro" id="IPR005113">
    <property type="entry name" value="uDENN_dom"/>
</dbReference>
<feature type="region of interest" description="Disordered" evidence="1">
    <location>
        <begin position="591"/>
        <end position="844"/>
    </location>
</feature>
<dbReference type="InterPro" id="IPR051942">
    <property type="entry name" value="DENN_domain_containing_2"/>
</dbReference>
<feature type="domain" description="UDENN" evidence="2">
    <location>
        <begin position="101"/>
        <end position="497"/>
    </location>
</feature>
<feature type="compositionally biased region" description="Polar residues" evidence="1">
    <location>
        <begin position="680"/>
        <end position="689"/>
    </location>
</feature>
<dbReference type="Gene3D" id="3.40.50.11500">
    <property type="match status" value="1"/>
</dbReference>
<feature type="compositionally biased region" description="Polar residues" evidence="1">
    <location>
        <begin position="709"/>
        <end position="718"/>
    </location>
</feature>
<dbReference type="InterPro" id="IPR043153">
    <property type="entry name" value="DENN_C"/>
</dbReference>
<accession>A0A2P6NCY8</accession>
<proteinExistence type="predicted"/>
<dbReference type="InterPro" id="IPR037516">
    <property type="entry name" value="Tripartite_DENN"/>
</dbReference>
<feature type="region of interest" description="Disordered" evidence="1">
    <location>
        <begin position="71"/>
        <end position="90"/>
    </location>
</feature>
<evidence type="ECO:0000259" key="2">
    <source>
        <dbReference type="PROSITE" id="PS50211"/>
    </source>
</evidence>
<dbReference type="AlphaFoldDB" id="A0A2P6NCY8"/>
<evidence type="ECO:0000313" key="4">
    <source>
        <dbReference type="Proteomes" id="UP000241769"/>
    </source>
</evidence>
<protein>
    <submittedName>
        <fullName evidence="3">Suppression of tumorigenicity 5</fullName>
    </submittedName>
</protein>
<organism evidence="3 4">
    <name type="scientific">Planoprotostelium fungivorum</name>
    <dbReference type="NCBI Taxonomy" id="1890364"/>
    <lineage>
        <taxon>Eukaryota</taxon>
        <taxon>Amoebozoa</taxon>
        <taxon>Evosea</taxon>
        <taxon>Variosea</taxon>
        <taxon>Cavosteliida</taxon>
        <taxon>Cavosteliaceae</taxon>
        <taxon>Planoprotostelium</taxon>
    </lineage>
</organism>
<gene>
    <name evidence="3" type="ORF">PROFUN_10797</name>
</gene>
<dbReference type="Pfam" id="PF02141">
    <property type="entry name" value="DENN"/>
    <property type="match status" value="1"/>
</dbReference>
<dbReference type="SMART" id="SM00801">
    <property type="entry name" value="dDENN"/>
    <property type="match status" value="1"/>
</dbReference>
<dbReference type="Proteomes" id="UP000241769">
    <property type="component" value="Unassembled WGS sequence"/>
</dbReference>
<sequence>MQQIVSNCPNAMYVSPAGRWFHIRGGLSQEEPPLLCRMPTVAVVSSMDVMRVVEPGRSKVDTVNNRKCNFGLASTQSKQGPSSKGQPMSRISEQKENPLFDFVLLIKLVNEKGTLTPTVDYHFPPSEKDNKSDLAKSIAIFCFPELEVWEQTINKRINNKIQGERSETFNFVLTEGDGTKKFGYCRRYVIDNAPECFCILSFLPCTGLFLELLNAVEAQRKRGKSSAFSFLKTVLAKPFPAPGATVEVKTFDGPTYKITRSDNNFLLDMISYRKLFSRLSLKTILNLFTAVLTESRIIIIAESVSTLSSCVSALTGLVYPFLWQHVYIPILPKALLTYTCAPMPFLVGVLNCNQKELMTLPIEDGVMLDVDSGKLLRPLPDTCEYLKILPKKMYRSLFYLLTEEMNSYAEKQKTDMTPEQVAAADKKFDLNVSKIFLGFFVQVLGDYQTFMVGHKFDHERYKKSKGPELQKLFEMFGETQLYHMFIQEREDMSKMGKLNLCALYKPFGKYTWLEDNEQAEIEGQTDEALMPSAACTICDLDTGSTGIMRKGKLYCTECHSMAKGGKRNSTFQFKGLSMAKDKWKLIRASMASNGEDQDSSPKKERKQSAESPNKKDPKPDPIRAEKKEKKDKSATLDASSPEKEKKKNLMGKAESMFGKAFKSKRGTMDDERGEKVEKGNWNSRPSSIRLSGEIPDETTPPKRAVLGNYRSSAALLTTKTDEPPKVPARPSSPLKEEPGKPPSTPSKLNLSSNSREESPKNNFSLSSSNGNIVKSTTSFGRDEPKKNTSVTKSPTVSPARDFRGASSLSKASTVASVTSSNDEPKEAKIDRGNTNNLRKMFENK</sequence>